<dbReference type="AlphaFoldDB" id="A0A0C9T3G4"/>
<feature type="compositionally biased region" description="Polar residues" evidence="1">
    <location>
        <begin position="223"/>
        <end position="236"/>
    </location>
</feature>
<feature type="compositionally biased region" description="Polar residues" evidence="1">
    <location>
        <begin position="164"/>
        <end position="174"/>
    </location>
</feature>
<sequence length="236" mass="25749">MPGREASETSEERHLRQGNVVDELARVKLPAANGPQANMNTPLEDTNLLAPLTFANISRLQRETSGRLAQQGRNSMAPSLDGEGQWHPTGLAPHHHEPDYDHSNLDLGEVTITRVETLTVVKDLIPEEANNLARLETVPPSQPPPPPQVNDHPPRLPQTPPPGQVNNPSPQLPQTLPPGPVNDHPSPLLEGHEPVIPREARVTVHNLAPRQVNHPRRFGLGPTGTSARRNFKTGPT</sequence>
<feature type="compositionally biased region" description="Polar residues" evidence="1">
    <location>
        <begin position="35"/>
        <end position="44"/>
    </location>
</feature>
<evidence type="ECO:0000313" key="2">
    <source>
        <dbReference type="EMBL" id="KIJ23408.1"/>
    </source>
</evidence>
<dbReference type="EMBL" id="KN837688">
    <property type="protein sequence ID" value="KIJ23408.1"/>
    <property type="molecule type" value="Genomic_DNA"/>
</dbReference>
<protein>
    <submittedName>
        <fullName evidence="2">Uncharacterized protein</fullName>
    </submittedName>
</protein>
<feature type="region of interest" description="Disordered" evidence="1">
    <location>
        <begin position="63"/>
        <end position="102"/>
    </location>
</feature>
<gene>
    <name evidence="2" type="ORF">M422DRAFT_276022</name>
</gene>
<evidence type="ECO:0000256" key="1">
    <source>
        <dbReference type="SAM" id="MobiDB-lite"/>
    </source>
</evidence>
<feature type="region of interest" description="Disordered" evidence="1">
    <location>
        <begin position="135"/>
        <end position="236"/>
    </location>
</feature>
<feature type="compositionally biased region" description="Basic and acidic residues" evidence="1">
    <location>
        <begin position="1"/>
        <end position="15"/>
    </location>
</feature>
<dbReference type="HOGENOM" id="CLU_1176063_0_0_1"/>
<evidence type="ECO:0000313" key="3">
    <source>
        <dbReference type="Proteomes" id="UP000054279"/>
    </source>
</evidence>
<proteinExistence type="predicted"/>
<feature type="region of interest" description="Disordered" evidence="1">
    <location>
        <begin position="1"/>
        <end position="44"/>
    </location>
</feature>
<feature type="compositionally biased region" description="Basic and acidic residues" evidence="1">
    <location>
        <begin position="190"/>
        <end position="202"/>
    </location>
</feature>
<reference evidence="2 3" key="1">
    <citation type="submission" date="2014-06" db="EMBL/GenBank/DDBJ databases">
        <title>Evolutionary Origins and Diversification of the Mycorrhizal Mutualists.</title>
        <authorList>
            <consortium name="DOE Joint Genome Institute"/>
            <consortium name="Mycorrhizal Genomics Consortium"/>
            <person name="Kohler A."/>
            <person name="Kuo A."/>
            <person name="Nagy L.G."/>
            <person name="Floudas D."/>
            <person name="Copeland A."/>
            <person name="Barry K.W."/>
            <person name="Cichocki N."/>
            <person name="Veneault-Fourrey C."/>
            <person name="LaButti K."/>
            <person name="Lindquist E.A."/>
            <person name="Lipzen A."/>
            <person name="Lundell T."/>
            <person name="Morin E."/>
            <person name="Murat C."/>
            <person name="Riley R."/>
            <person name="Ohm R."/>
            <person name="Sun H."/>
            <person name="Tunlid A."/>
            <person name="Henrissat B."/>
            <person name="Grigoriev I.V."/>
            <person name="Hibbett D.S."/>
            <person name="Martin F."/>
        </authorList>
    </citation>
    <scope>NUCLEOTIDE SEQUENCE [LARGE SCALE GENOMIC DNA]</scope>
    <source>
        <strain evidence="2 3">SS14</strain>
    </source>
</reference>
<keyword evidence="3" id="KW-1185">Reference proteome</keyword>
<organism evidence="2 3">
    <name type="scientific">Sphaerobolus stellatus (strain SS14)</name>
    <dbReference type="NCBI Taxonomy" id="990650"/>
    <lineage>
        <taxon>Eukaryota</taxon>
        <taxon>Fungi</taxon>
        <taxon>Dikarya</taxon>
        <taxon>Basidiomycota</taxon>
        <taxon>Agaricomycotina</taxon>
        <taxon>Agaricomycetes</taxon>
        <taxon>Phallomycetidae</taxon>
        <taxon>Geastrales</taxon>
        <taxon>Sphaerobolaceae</taxon>
        <taxon>Sphaerobolus</taxon>
    </lineage>
</organism>
<dbReference type="Proteomes" id="UP000054279">
    <property type="component" value="Unassembled WGS sequence"/>
</dbReference>
<name>A0A0C9T3G4_SPHS4</name>
<feature type="compositionally biased region" description="Polar residues" evidence="1">
    <location>
        <begin position="67"/>
        <end position="77"/>
    </location>
</feature>
<accession>A0A0C9T3G4</accession>